<protein>
    <submittedName>
        <fullName evidence="5">Putative acyl--CoA ligase YhfT</fullName>
        <ecNumber evidence="5">6.2.1.-</ecNumber>
    </submittedName>
</protein>
<dbReference type="InterPro" id="IPR020845">
    <property type="entry name" value="AMP-binding_CS"/>
</dbReference>
<dbReference type="PANTHER" id="PTHR43201">
    <property type="entry name" value="ACYL-COA SYNTHETASE"/>
    <property type="match status" value="1"/>
</dbReference>
<dbReference type="OrthoDB" id="9803968at2"/>
<dbReference type="EMBL" id="LMCB01000006">
    <property type="protein sequence ID" value="KZL20589.1"/>
    <property type="molecule type" value="Genomic_DNA"/>
</dbReference>
<dbReference type="STRING" id="989403.SAMN05421798_107302"/>
<comment type="similarity">
    <text evidence="1">Belongs to the ATP-dependent AMP-binding enzyme family.</text>
</comment>
<proteinExistence type="inferred from homology"/>
<keyword evidence="2 5" id="KW-0436">Ligase</keyword>
<evidence type="ECO:0000256" key="1">
    <source>
        <dbReference type="ARBA" id="ARBA00006432"/>
    </source>
</evidence>
<dbReference type="Gene3D" id="3.40.50.12780">
    <property type="entry name" value="N-terminal domain of ligase-like"/>
    <property type="match status" value="1"/>
</dbReference>
<dbReference type="PANTHER" id="PTHR43201:SF5">
    <property type="entry name" value="MEDIUM-CHAIN ACYL-COA LIGASE ACSF2, MITOCHONDRIAL"/>
    <property type="match status" value="1"/>
</dbReference>
<keyword evidence="6" id="KW-1185">Reference proteome</keyword>
<dbReference type="EC" id="6.2.1.-" evidence="5"/>
<accession>A0A166A3H9</accession>
<dbReference type="Pfam" id="PF13193">
    <property type="entry name" value="AMP-binding_C"/>
    <property type="match status" value="1"/>
</dbReference>
<evidence type="ECO:0000256" key="2">
    <source>
        <dbReference type="ARBA" id="ARBA00022598"/>
    </source>
</evidence>
<feature type="domain" description="AMP-dependent synthetase/ligase" evidence="3">
    <location>
        <begin position="9"/>
        <end position="335"/>
    </location>
</feature>
<evidence type="ECO:0000259" key="4">
    <source>
        <dbReference type="Pfam" id="PF13193"/>
    </source>
</evidence>
<name>A0A166A3H9_9HYPH</name>
<dbReference type="GO" id="GO:0031956">
    <property type="term" value="F:medium-chain fatty acid-CoA ligase activity"/>
    <property type="evidence" value="ECO:0007669"/>
    <property type="project" value="TreeGrafter"/>
</dbReference>
<dbReference type="Proteomes" id="UP000076577">
    <property type="component" value="Unassembled WGS sequence"/>
</dbReference>
<dbReference type="PATRIC" id="fig|989403.3.peg.1159"/>
<dbReference type="GO" id="GO:0006631">
    <property type="term" value="P:fatty acid metabolic process"/>
    <property type="evidence" value="ECO:0007669"/>
    <property type="project" value="TreeGrafter"/>
</dbReference>
<sequence length="476" mass="51850">MSYVGQYVDQFASQRPQALALLCDEHRYTWAELARAVSQVAYGVDAFGQHGDKIALDFQRADLFLIAFMGVIRTGRIAVVLDSKWEQRRKTDAERRVGCVMRLGDADVLEFLEAQVTGRSGETVTAHGEDPFYIGFTSGSTGQPKGYQRGHASWLKGFSLSKDVMGLGAWDRVAVPGPMSHSLHLYGAVQALDMGAAVLTVSQFQARRFVKDMEAFGASAVYVTPTQLHYLVAAGKSKVELDELQRVLISGAKWTGQGLSHLAGVAPNVQVIEFYGASELSFVSVKRPVDEAPSTSVGVPIPDIKLEIRNQVGEPVGVGETGCIWVASSHAFDGYACGSDDSFRRDGAFVTIGDHGWLDASGFLYVAGRENRMLVSAGVNIYPEEAERYLEARRDVAHAAILPSVDEVRGTVAVALVKAKPHQELEVMGLLKDLRKQVGSSKAPRRVVIVERDWPLTASGKTDFGRLAQLYEQELA</sequence>
<evidence type="ECO:0000259" key="3">
    <source>
        <dbReference type="Pfam" id="PF00501"/>
    </source>
</evidence>
<dbReference type="AlphaFoldDB" id="A0A166A3H9"/>
<dbReference type="InterPro" id="IPR045851">
    <property type="entry name" value="AMP-bd_C_sf"/>
</dbReference>
<gene>
    <name evidence="5" type="primary">yhfT</name>
    <name evidence="5" type="ORF">PsAD2_01075</name>
</gene>
<dbReference type="InterPro" id="IPR025110">
    <property type="entry name" value="AMP-bd_C"/>
</dbReference>
<dbReference type="InterPro" id="IPR000873">
    <property type="entry name" value="AMP-dep_synth/lig_dom"/>
</dbReference>
<dbReference type="PROSITE" id="PS00455">
    <property type="entry name" value="AMP_BINDING"/>
    <property type="match status" value="1"/>
</dbReference>
<evidence type="ECO:0000313" key="5">
    <source>
        <dbReference type="EMBL" id="KZL20589.1"/>
    </source>
</evidence>
<dbReference type="RefSeq" id="WP_068003416.1">
    <property type="nucleotide sequence ID" value="NZ_FOFM01000007.1"/>
</dbReference>
<dbReference type="SUPFAM" id="SSF56801">
    <property type="entry name" value="Acetyl-CoA synthetase-like"/>
    <property type="match status" value="1"/>
</dbReference>
<organism evidence="5 6">
    <name type="scientific">Pseudovibrio axinellae</name>
    <dbReference type="NCBI Taxonomy" id="989403"/>
    <lineage>
        <taxon>Bacteria</taxon>
        <taxon>Pseudomonadati</taxon>
        <taxon>Pseudomonadota</taxon>
        <taxon>Alphaproteobacteria</taxon>
        <taxon>Hyphomicrobiales</taxon>
        <taxon>Stappiaceae</taxon>
        <taxon>Pseudovibrio</taxon>
    </lineage>
</organism>
<reference evidence="5 6" key="1">
    <citation type="journal article" date="2016" name="Front. Microbiol.">
        <title>Comparative Genomic Analysis Reveals a Diverse Repertoire of Genes Involved in Prokaryote-Eukaryote Interactions within the Pseudovibrio Genus.</title>
        <authorList>
            <person name="Romano S."/>
            <person name="Fernandez-Guerra A."/>
            <person name="Reen F.J."/>
            <person name="Glockner F.O."/>
            <person name="Crowley S.P."/>
            <person name="O'Sullivan O."/>
            <person name="Cotter P.D."/>
            <person name="Adams C."/>
            <person name="Dobson A.D."/>
            <person name="O'Gara F."/>
        </authorList>
    </citation>
    <scope>NUCLEOTIDE SEQUENCE [LARGE SCALE GENOMIC DNA]</scope>
    <source>
        <strain evidence="5 6">Ad2</strain>
    </source>
</reference>
<feature type="domain" description="AMP-binding enzyme C-terminal" evidence="4">
    <location>
        <begin position="387"/>
        <end position="461"/>
    </location>
</feature>
<dbReference type="InterPro" id="IPR042099">
    <property type="entry name" value="ANL_N_sf"/>
</dbReference>
<dbReference type="Pfam" id="PF00501">
    <property type="entry name" value="AMP-binding"/>
    <property type="match status" value="1"/>
</dbReference>
<evidence type="ECO:0000313" key="6">
    <source>
        <dbReference type="Proteomes" id="UP000076577"/>
    </source>
</evidence>
<dbReference type="Gene3D" id="3.30.300.30">
    <property type="match status" value="1"/>
</dbReference>
<comment type="caution">
    <text evidence="5">The sequence shown here is derived from an EMBL/GenBank/DDBJ whole genome shotgun (WGS) entry which is preliminary data.</text>
</comment>